<keyword evidence="2" id="KW-1185">Reference proteome</keyword>
<dbReference type="Pfam" id="PF20127">
    <property type="entry name" value="DUF6517"/>
    <property type="match status" value="1"/>
</dbReference>
<organism evidence="1 2">
    <name type="scientific">Natronosalvus rutilus</name>
    <dbReference type="NCBI Taxonomy" id="2953753"/>
    <lineage>
        <taxon>Archaea</taxon>
        <taxon>Methanobacteriati</taxon>
        <taxon>Methanobacteriota</taxon>
        <taxon>Stenosarchaea group</taxon>
        <taxon>Halobacteria</taxon>
        <taxon>Halobacteriales</taxon>
        <taxon>Natrialbaceae</taxon>
        <taxon>Natronosalvus</taxon>
    </lineage>
</organism>
<dbReference type="RefSeq" id="WP_254156185.1">
    <property type="nucleotide sequence ID" value="NZ_CP100355.1"/>
</dbReference>
<sequence>MINRRSVLAGAGTGVLAATAGCLDFLLGNEPLEYTAEPVLPAEATLESTGYAEYQSGWQRVTEEAAGREIAASAWSVAYTNEVTIQGQSRDAAVFAAISMPEMSVGGKAMNPLADMDTDELLEELGGELEGEFDGLAEPQPTGESFALGILGANRTVDEFASEAQFEDERLEITLWVTKFTHDDDLIVLVGGFPTQLPDEGVYIEDLMRSVEHPASRDVPAPETDEGA</sequence>
<proteinExistence type="predicted"/>
<reference evidence="1" key="1">
    <citation type="submission" date="2022-06" db="EMBL/GenBank/DDBJ databases">
        <title>Diverse halophilic archaea isolated from saline environments.</title>
        <authorList>
            <person name="Cui H.-L."/>
        </authorList>
    </citation>
    <scope>NUCLEOTIDE SEQUENCE</scope>
    <source>
        <strain evidence="1">WLHS1</strain>
    </source>
</reference>
<accession>A0A9E7SSB3</accession>
<dbReference type="PROSITE" id="PS51257">
    <property type="entry name" value="PROKAR_LIPOPROTEIN"/>
    <property type="match status" value="1"/>
</dbReference>
<dbReference type="KEGG" id="sawl:NGM29_10980"/>
<name>A0A9E7SSB3_9EURY</name>
<dbReference type="GeneID" id="73290576"/>
<dbReference type="EMBL" id="CP100355">
    <property type="protein sequence ID" value="UTF52314.1"/>
    <property type="molecule type" value="Genomic_DNA"/>
</dbReference>
<dbReference type="Proteomes" id="UP001056855">
    <property type="component" value="Chromosome"/>
</dbReference>
<dbReference type="AlphaFoldDB" id="A0A9E7SSB3"/>
<evidence type="ECO:0000313" key="1">
    <source>
        <dbReference type="EMBL" id="UTF52314.1"/>
    </source>
</evidence>
<protein>
    <submittedName>
        <fullName evidence="1">DUF6517 family protein</fullName>
    </submittedName>
</protein>
<gene>
    <name evidence="1" type="ORF">NGM29_10980</name>
</gene>
<dbReference type="InterPro" id="IPR045396">
    <property type="entry name" value="DUF6517"/>
</dbReference>
<evidence type="ECO:0000313" key="2">
    <source>
        <dbReference type="Proteomes" id="UP001056855"/>
    </source>
</evidence>